<keyword evidence="1" id="KW-0812">Transmembrane</keyword>
<dbReference type="EMBL" id="JADQDK010000001">
    <property type="protein sequence ID" value="MBW0136130.1"/>
    <property type="molecule type" value="Genomic_DNA"/>
</dbReference>
<feature type="transmembrane region" description="Helical" evidence="1">
    <location>
        <begin position="174"/>
        <end position="194"/>
    </location>
</feature>
<feature type="transmembrane region" description="Helical" evidence="1">
    <location>
        <begin position="68"/>
        <end position="89"/>
    </location>
</feature>
<reference evidence="2 3" key="1">
    <citation type="submission" date="2020-11" db="EMBL/GenBank/DDBJ databases">
        <title>Pseudonocardia abyssalis sp. nov. and Pseudonocardia oceani sp. nov., description and phylogenomic analysis of two novel actinomycetes isolated from the deep Southern Ocean.</title>
        <authorList>
            <person name="Parra J."/>
        </authorList>
    </citation>
    <scope>NUCLEOTIDE SEQUENCE [LARGE SCALE GENOMIC DNA]</scope>
    <source>
        <strain evidence="2 3">KRD-168</strain>
    </source>
</reference>
<dbReference type="Proteomes" id="UP000694287">
    <property type="component" value="Unassembled WGS sequence"/>
</dbReference>
<evidence type="ECO:0000313" key="3">
    <source>
        <dbReference type="Proteomes" id="UP000694287"/>
    </source>
</evidence>
<dbReference type="InterPro" id="IPR009339">
    <property type="entry name" value="DUF998"/>
</dbReference>
<keyword evidence="1" id="KW-0472">Membrane</keyword>
<feature type="transmembrane region" description="Helical" evidence="1">
    <location>
        <begin position="200"/>
        <end position="221"/>
    </location>
</feature>
<accession>A0ABS6UV43</accession>
<name>A0ABS6UV43_9PSEU</name>
<comment type="caution">
    <text evidence="2">The sequence shown here is derived from an EMBL/GenBank/DDBJ whole genome shotgun (WGS) entry which is preliminary data.</text>
</comment>
<feature type="transmembrane region" description="Helical" evidence="1">
    <location>
        <begin position="141"/>
        <end position="162"/>
    </location>
</feature>
<sequence>MNATIPTRSGTTSAADELTADRVTKSLLGYGVIAGPVFVLASVTQGLLREGFDLSRHAWSQLALGGPGWIQVTNFVVTGLMVVAAAVGLRRALGSGPAATWSPRLLAAFGVGLVVAGAFRVDPAGGFPADLPQATGISGPALVHLLAGAIGFGCLAAAVIVLARRLAGEGFRRLALACRAVGPAFLVGFLGMASGLLGAAGVPVFVAAVVCVFALLSAVFVHRYRVMPNTDGR</sequence>
<feature type="transmembrane region" description="Helical" evidence="1">
    <location>
        <begin position="101"/>
        <end position="121"/>
    </location>
</feature>
<keyword evidence="1" id="KW-1133">Transmembrane helix</keyword>
<dbReference type="RefSeq" id="WP_218601957.1">
    <property type="nucleotide sequence ID" value="NZ_JADQDJ010000041.1"/>
</dbReference>
<evidence type="ECO:0000313" key="2">
    <source>
        <dbReference type="EMBL" id="MBW0136130.1"/>
    </source>
</evidence>
<proteinExistence type="predicted"/>
<keyword evidence="3" id="KW-1185">Reference proteome</keyword>
<protein>
    <submittedName>
        <fullName evidence="2">DUF998 domain-containing protein</fullName>
    </submittedName>
</protein>
<feature type="transmembrane region" description="Helical" evidence="1">
    <location>
        <begin position="27"/>
        <end position="48"/>
    </location>
</feature>
<evidence type="ECO:0000256" key="1">
    <source>
        <dbReference type="SAM" id="Phobius"/>
    </source>
</evidence>
<gene>
    <name evidence="2" type="ORF">I4I81_17925</name>
</gene>
<organism evidence="2 3">
    <name type="scientific">Pseudonocardia abyssalis</name>
    <dbReference type="NCBI Taxonomy" id="2792008"/>
    <lineage>
        <taxon>Bacteria</taxon>
        <taxon>Bacillati</taxon>
        <taxon>Actinomycetota</taxon>
        <taxon>Actinomycetes</taxon>
        <taxon>Pseudonocardiales</taxon>
        <taxon>Pseudonocardiaceae</taxon>
        <taxon>Pseudonocardia</taxon>
    </lineage>
</organism>
<dbReference type="Pfam" id="PF06197">
    <property type="entry name" value="DUF998"/>
    <property type="match status" value="1"/>
</dbReference>